<evidence type="ECO:0000256" key="1">
    <source>
        <dbReference type="SAM" id="MobiDB-lite"/>
    </source>
</evidence>
<protein>
    <submittedName>
        <fullName evidence="2">Uncharacterized protein</fullName>
    </submittedName>
</protein>
<dbReference type="EMBL" id="LAHD01000058">
    <property type="protein sequence ID" value="PHK02182.1"/>
    <property type="molecule type" value="Genomic_DNA"/>
</dbReference>
<dbReference type="Proteomes" id="UP000222310">
    <property type="component" value="Unassembled WGS sequence"/>
</dbReference>
<proteinExistence type="predicted"/>
<name>A0A9Q5ZAI4_NOSLI</name>
<comment type="caution">
    <text evidence="2">The sequence shown here is derived from an EMBL/GenBank/DDBJ whole genome shotgun (WGS) entry which is preliminary data.</text>
</comment>
<feature type="compositionally biased region" description="Acidic residues" evidence="1">
    <location>
        <begin position="1"/>
        <end position="11"/>
    </location>
</feature>
<gene>
    <name evidence="2" type="ORF">VF08_19570</name>
</gene>
<feature type="region of interest" description="Disordered" evidence="1">
    <location>
        <begin position="1"/>
        <end position="20"/>
    </location>
</feature>
<evidence type="ECO:0000313" key="2">
    <source>
        <dbReference type="EMBL" id="PHK02182.1"/>
    </source>
</evidence>
<dbReference type="AlphaFoldDB" id="A0A9Q5ZAI4"/>
<sequence length="74" mass="8251">MTGDWGDEEDGNALGKGERLKGKGGIFFFLFAQCPMPHAPCPISSHEKLTTSNLVIIRFRIYLIKLENKILDNG</sequence>
<accession>A0A9Q5ZAI4</accession>
<evidence type="ECO:0000313" key="3">
    <source>
        <dbReference type="Proteomes" id="UP000222310"/>
    </source>
</evidence>
<organism evidence="2 3">
    <name type="scientific">Nostoc linckia z8</name>
    <dbReference type="NCBI Taxonomy" id="1628746"/>
    <lineage>
        <taxon>Bacteria</taxon>
        <taxon>Bacillati</taxon>
        <taxon>Cyanobacteriota</taxon>
        <taxon>Cyanophyceae</taxon>
        <taxon>Nostocales</taxon>
        <taxon>Nostocaceae</taxon>
        <taxon>Nostoc</taxon>
    </lineage>
</organism>
<reference evidence="2 3" key="1">
    <citation type="submission" date="2015-02" db="EMBL/GenBank/DDBJ databases">
        <title>Nostoc linckia genome annotation.</title>
        <authorList>
            <person name="Zhou Z."/>
        </authorList>
    </citation>
    <scope>NUCLEOTIDE SEQUENCE [LARGE SCALE GENOMIC DNA]</scope>
    <source>
        <strain evidence="3">z8</strain>
    </source>
</reference>